<dbReference type="Pfam" id="PF01805">
    <property type="entry name" value="Surp"/>
    <property type="match status" value="2"/>
</dbReference>
<feature type="domain" description="SURP motif" evidence="8">
    <location>
        <begin position="126"/>
        <end position="168"/>
    </location>
</feature>
<dbReference type="GO" id="GO:0003723">
    <property type="term" value="F:RNA binding"/>
    <property type="evidence" value="ECO:0007669"/>
    <property type="project" value="UniProtKB-KW"/>
</dbReference>
<feature type="compositionally biased region" description="Basic residues" evidence="7">
    <location>
        <begin position="670"/>
        <end position="680"/>
    </location>
</feature>
<organism evidence="9 10">
    <name type="scientific">Kalanchoe fedtschenkoi</name>
    <name type="common">Lavender scallops</name>
    <name type="synonym">South American air plant</name>
    <dbReference type="NCBI Taxonomy" id="63787"/>
    <lineage>
        <taxon>Eukaryota</taxon>
        <taxon>Viridiplantae</taxon>
        <taxon>Streptophyta</taxon>
        <taxon>Embryophyta</taxon>
        <taxon>Tracheophyta</taxon>
        <taxon>Spermatophyta</taxon>
        <taxon>Magnoliopsida</taxon>
        <taxon>eudicotyledons</taxon>
        <taxon>Gunneridae</taxon>
        <taxon>Pentapetalae</taxon>
        <taxon>Saxifragales</taxon>
        <taxon>Crassulaceae</taxon>
        <taxon>Kalanchoe</taxon>
    </lineage>
</organism>
<keyword evidence="4" id="KW-0805">Transcription regulation</keyword>
<dbReference type="PANTHER" id="PTHR13161:SF15">
    <property type="entry name" value="SPLICING FACTOR, SUPPRESSOR OF WHITE-APRICOT HOMOLOG"/>
    <property type="match status" value="1"/>
</dbReference>
<keyword evidence="6" id="KW-0508">mRNA splicing</keyword>
<dbReference type="PANTHER" id="PTHR13161">
    <property type="entry name" value="SPLICING FACTOR SUPPRESSOR OF WHITE APRICOT"/>
    <property type="match status" value="1"/>
</dbReference>
<evidence type="ECO:0000313" key="10">
    <source>
        <dbReference type="Proteomes" id="UP000594263"/>
    </source>
</evidence>
<keyword evidence="1" id="KW-0507">mRNA processing</keyword>
<evidence type="ECO:0000256" key="5">
    <source>
        <dbReference type="ARBA" id="ARBA00023163"/>
    </source>
</evidence>
<dbReference type="InterPro" id="IPR019147">
    <property type="entry name" value="SWAP_N_domain"/>
</dbReference>
<evidence type="ECO:0000256" key="3">
    <source>
        <dbReference type="ARBA" id="ARBA00022884"/>
    </source>
</evidence>
<dbReference type="InterPro" id="IPR000061">
    <property type="entry name" value="Surp"/>
</dbReference>
<feature type="region of interest" description="Disordered" evidence="7">
    <location>
        <begin position="389"/>
        <end position="419"/>
    </location>
</feature>
<dbReference type="InterPro" id="IPR035967">
    <property type="entry name" value="SWAP/Surp_sf"/>
</dbReference>
<feature type="region of interest" description="Disordered" evidence="7">
    <location>
        <begin position="486"/>
        <end position="519"/>
    </location>
</feature>
<dbReference type="PROSITE" id="PS50128">
    <property type="entry name" value="SURP"/>
    <property type="match status" value="2"/>
</dbReference>
<evidence type="ECO:0000256" key="4">
    <source>
        <dbReference type="ARBA" id="ARBA00023015"/>
    </source>
</evidence>
<name>A0A7N0VB41_KALFE</name>
<feature type="compositionally biased region" description="Basic and acidic residues" evidence="7">
    <location>
        <begin position="808"/>
        <end position="817"/>
    </location>
</feature>
<accession>A0A7N0VB41</accession>
<feature type="compositionally biased region" description="Basic and acidic residues" evidence="7">
    <location>
        <begin position="786"/>
        <end position="795"/>
    </location>
</feature>
<feature type="region of interest" description="Disordered" evidence="7">
    <location>
        <begin position="633"/>
        <end position="852"/>
    </location>
</feature>
<dbReference type="Gramene" id="Kaladp0395s0004.1.v1.1">
    <property type="protein sequence ID" value="Kaladp0395s0004.1.v1.1"/>
    <property type="gene ID" value="Kaladp0395s0004.v1.1"/>
</dbReference>
<dbReference type="GO" id="GO:0000395">
    <property type="term" value="P:mRNA 5'-splice site recognition"/>
    <property type="evidence" value="ECO:0007669"/>
    <property type="project" value="TreeGrafter"/>
</dbReference>
<feature type="compositionally biased region" description="Polar residues" evidence="7">
    <location>
        <begin position="819"/>
        <end position="833"/>
    </location>
</feature>
<sequence length="870" mass="95502">MATFVNSSDALVDWNSLLIDRYDVRHLLSVPPHRTRRSPLASDPDIDKDRYLDLPDDHHPADPSISIANEGAGGFHTVAFAYENSGESTKLKGMNAESEGSNFSPSFTVPDNLIQNLPPTEKVHQIIARTAKFVSEHGGQSEIVLRVKQGDNPTFGFLMPNHHLHAYFRFLVDHRELLSGNNSYQEDKVSTLEQNESGSGDNGALSLLGSLYGTGEDEESAQECTQKAKERVPEVTGSLQNIVPQGLGKTDLLLGVPAEKDLTKDLAFQEKVASKKSSNVGAGTLVNSKSVKKASEGSITHSGIGSMDKVQACDILKMPKPEAIILEPPSDMKKLIDKIVEFVQRNGKEVETVLREQDVKYGRFPFLVSSNLYHPYYLKILQKTQESSTTEKCAPGKDISVRHGKKTAGPKENDLLSMGSGELPFDANRKAKFTMVLGKSKEPVQISKAAEAPSENGMDATAIAAILQAATRGAKYPTLEFLSKTSNNGSSQNVDGQSFSTNGSWPRNSSQTHDHNELRTPSVPVAKYIAKTAALAAASEADSLEASMTKEQKLKAERLKRAKMFAAMIKGGGASVKTELLRGNSAERPEAGTSGLLCGLSVDQPEHGSFGLARGSSVERPTSGVSLLVHEVGVEPVKEREGSSIPPDVATSDENEKLEMKVYDEEYKERRSKRSYRSKSSKNDGSDDEVSVYEKSRKKQHFYESDEKTASDENAQEKDEGHARKKHKAHRHNHEKVDDDGGEGRSRTKHKSHKSSHDCKEKRRHSKEHSSKHHSRRERRQGHSSSVDDERDHRKSGQRTRKGRRSHAGGDLEKGEISIRSTDQSKASGFSTSENREASVERFALGPGETTADIPDELRAKVRAMLLANL</sequence>
<evidence type="ECO:0000259" key="8">
    <source>
        <dbReference type="PROSITE" id="PS50128"/>
    </source>
</evidence>
<reference evidence="9" key="1">
    <citation type="submission" date="2021-01" db="UniProtKB">
        <authorList>
            <consortium name="EnsemblPlants"/>
        </authorList>
    </citation>
    <scope>IDENTIFICATION</scope>
</reference>
<evidence type="ECO:0000256" key="7">
    <source>
        <dbReference type="SAM" id="MobiDB-lite"/>
    </source>
</evidence>
<feature type="compositionally biased region" description="Basic and acidic residues" evidence="7">
    <location>
        <begin position="654"/>
        <end position="669"/>
    </location>
</feature>
<keyword evidence="3" id="KW-0694">RNA-binding</keyword>
<proteinExistence type="predicted"/>
<feature type="compositionally biased region" description="Basic and acidic residues" evidence="7">
    <location>
        <begin position="701"/>
        <end position="722"/>
    </location>
</feature>
<dbReference type="InterPro" id="IPR040397">
    <property type="entry name" value="SWAP"/>
</dbReference>
<evidence type="ECO:0000256" key="1">
    <source>
        <dbReference type="ARBA" id="ARBA00022664"/>
    </source>
</evidence>
<dbReference type="OMA" id="SDGAYHE"/>
<dbReference type="SMART" id="SM00648">
    <property type="entry name" value="SWAP"/>
    <property type="match status" value="2"/>
</dbReference>
<dbReference type="AlphaFoldDB" id="A0A7N0VB41"/>
<feature type="region of interest" description="Disordered" evidence="7">
    <location>
        <begin position="33"/>
        <end position="62"/>
    </location>
</feature>
<feature type="compositionally biased region" description="Basic residues" evidence="7">
    <location>
        <begin position="762"/>
        <end position="782"/>
    </location>
</feature>
<dbReference type="SMART" id="SM01141">
    <property type="entry name" value="DRY_EERY"/>
    <property type="match status" value="1"/>
</dbReference>
<keyword evidence="10" id="KW-1185">Reference proteome</keyword>
<feature type="compositionally biased region" description="Basic and acidic residues" evidence="7">
    <location>
        <begin position="633"/>
        <end position="642"/>
    </location>
</feature>
<evidence type="ECO:0000256" key="6">
    <source>
        <dbReference type="ARBA" id="ARBA00023187"/>
    </source>
</evidence>
<evidence type="ECO:0000256" key="2">
    <source>
        <dbReference type="ARBA" id="ARBA00022737"/>
    </source>
</evidence>
<feature type="compositionally biased region" description="Basic and acidic residues" evidence="7">
    <location>
        <begin position="45"/>
        <end position="61"/>
    </location>
</feature>
<dbReference type="EnsemblPlants" id="Kaladp0395s0004.1.v1.1">
    <property type="protein sequence ID" value="Kaladp0395s0004.1.v1.1"/>
    <property type="gene ID" value="Kaladp0395s0004.v1.1"/>
</dbReference>
<feature type="domain" description="SURP motif" evidence="8">
    <location>
        <begin position="335"/>
        <end position="377"/>
    </location>
</feature>
<feature type="compositionally biased region" description="Basic residues" evidence="7">
    <location>
        <begin position="796"/>
        <end position="807"/>
    </location>
</feature>
<feature type="compositionally biased region" description="Basic and acidic residues" evidence="7">
    <location>
        <begin position="735"/>
        <end position="746"/>
    </location>
</feature>
<keyword evidence="2" id="KW-0677">Repeat</keyword>
<protein>
    <recommendedName>
        <fullName evidence="8">SURP motif domain-containing protein</fullName>
    </recommendedName>
</protein>
<dbReference type="SUPFAM" id="SSF109905">
    <property type="entry name" value="Surp module (SWAP domain)"/>
    <property type="match status" value="2"/>
</dbReference>
<feature type="compositionally biased region" description="Polar residues" evidence="7">
    <location>
        <begin position="486"/>
        <end position="511"/>
    </location>
</feature>
<dbReference type="Proteomes" id="UP000594263">
    <property type="component" value="Unplaced"/>
</dbReference>
<dbReference type="Pfam" id="PF09750">
    <property type="entry name" value="DRY_EERY"/>
    <property type="match status" value="1"/>
</dbReference>
<evidence type="ECO:0000313" key="9">
    <source>
        <dbReference type="EnsemblPlants" id="Kaladp0395s0004.1.v1.1"/>
    </source>
</evidence>
<feature type="compositionally biased region" description="Basic residues" evidence="7">
    <location>
        <begin position="723"/>
        <end position="734"/>
    </location>
</feature>
<keyword evidence="5" id="KW-0804">Transcription</keyword>
<dbReference type="Gene3D" id="1.10.10.790">
    <property type="entry name" value="Surp module"/>
    <property type="match status" value="2"/>
</dbReference>